<gene>
    <name evidence="1" type="ORF">MNBD_ACTINO01-2313</name>
</gene>
<feature type="non-terminal residue" evidence="1">
    <location>
        <position position="24"/>
    </location>
</feature>
<accession>A0A3B0S5Y6</accession>
<protein>
    <submittedName>
        <fullName evidence="1">Uncharacterized protein</fullName>
    </submittedName>
</protein>
<sequence length="24" mass="2708">MIPSGSYRTVDFIVAARDLRVDLI</sequence>
<proteinExistence type="predicted"/>
<organism evidence="1">
    <name type="scientific">hydrothermal vent metagenome</name>
    <dbReference type="NCBI Taxonomy" id="652676"/>
    <lineage>
        <taxon>unclassified sequences</taxon>
        <taxon>metagenomes</taxon>
        <taxon>ecological metagenomes</taxon>
    </lineage>
</organism>
<name>A0A3B0S5Y6_9ZZZZ</name>
<dbReference type="AlphaFoldDB" id="A0A3B0S5Y6"/>
<dbReference type="EMBL" id="UOEI01000309">
    <property type="protein sequence ID" value="VAW01775.1"/>
    <property type="molecule type" value="Genomic_DNA"/>
</dbReference>
<evidence type="ECO:0000313" key="1">
    <source>
        <dbReference type="EMBL" id="VAW01775.1"/>
    </source>
</evidence>
<reference evidence="1" key="1">
    <citation type="submission" date="2018-06" db="EMBL/GenBank/DDBJ databases">
        <authorList>
            <person name="Zhirakovskaya E."/>
        </authorList>
    </citation>
    <scope>NUCLEOTIDE SEQUENCE</scope>
</reference>